<sequence>MVDPAGGVCCLLSVACAALPIDESAVSTECLVHTQTTANMRTLVCSVLQRWVLTYRLSPILFHVQIITLSMCVLCSRWLCFVSRYGPPDAPADRLSAVAMAAEHRVRLVQRRRKQSPRLRVLLSPNLVPVAEEVTTPPVKRPPFTGSRISEVSLN</sequence>
<dbReference type="AlphaFoldDB" id="A0AAN6TGK4"/>
<dbReference type="GeneID" id="89934426"/>
<accession>A0AAN6TGK4</accession>
<comment type="caution">
    <text evidence="2">The sequence shown here is derived from an EMBL/GenBank/DDBJ whole genome shotgun (WGS) entry which is preliminary data.</text>
</comment>
<feature type="signal peptide" evidence="1">
    <location>
        <begin position="1"/>
        <end position="18"/>
    </location>
</feature>
<evidence type="ECO:0000256" key="1">
    <source>
        <dbReference type="SAM" id="SignalP"/>
    </source>
</evidence>
<dbReference type="RefSeq" id="XP_064671585.1">
    <property type="nucleotide sequence ID" value="XM_064810301.1"/>
</dbReference>
<protein>
    <recommendedName>
        <fullName evidence="4">Secreted protein</fullName>
    </recommendedName>
</protein>
<dbReference type="EMBL" id="MU853338">
    <property type="protein sequence ID" value="KAK4114015.1"/>
    <property type="molecule type" value="Genomic_DNA"/>
</dbReference>
<reference evidence="2" key="1">
    <citation type="journal article" date="2023" name="Mol. Phylogenet. Evol.">
        <title>Genome-scale phylogeny and comparative genomics of the fungal order Sordariales.</title>
        <authorList>
            <person name="Hensen N."/>
            <person name="Bonometti L."/>
            <person name="Westerberg I."/>
            <person name="Brannstrom I.O."/>
            <person name="Guillou S."/>
            <person name="Cros-Aarteil S."/>
            <person name="Calhoun S."/>
            <person name="Haridas S."/>
            <person name="Kuo A."/>
            <person name="Mondo S."/>
            <person name="Pangilinan J."/>
            <person name="Riley R."/>
            <person name="LaButti K."/>
            <person name="Andreopoulos B."/>
            <person name="Lipzen A."/>
            <person name="Chen C."/>
            <person name="Yan M."/>
            <person name="Daum C."/>
            <person name="Ng V."/>
            <person name="Clum A."/>
            <person name="Steindorff A."/>
            <person name="Ohm R.A."/>
            <person name="Martin F."/>
            <person name="Silar P."/>
            <person name="Natvig D.O."/>
            <person name="Lalanne C."/>
            <person name="Gautier V."/>
            <person name="Ament-Velasquez S.L."/>
            <person name="Kruys A."/>
            <person name="Hutchinson M.I."/>
            <person name="Powell A.J."/>
            <person name="Barry K."/>
            <person name="Miller A.N."/>
            <person name="Grigoriev I.V."/>
            <person name="Debuchy R."/>
            <person name="Gladieux P."/>
            <person name="Hiltunen Thoren M."/>
            <person name="Johannesson H."/>
        </authorList>
    </citation>
    <scope>NUCLEOTIDE SEQUENCE</scope>
    <source>
        <strain evidence="2">CBS 508.74</strain>
    </source>
</reference>
<keyword evidence="3" id="KW-1185">Reference proteome</keyword>
<evidence type="ECO:0008006" key="4">
    <source>
        <dbReference type="Google" id="ProtNLM"/>
    </source>
</evidence>
<evidence type="ECO:0000313" key="2">
    <source>
        <dbReference type="EMBL" id="KAK4114015.1"/>
    </source>
</evidence>
<dbReference type="Proteomes" id="UP001302812">
    <property type="component" value="Unassembled WGS sequence"/>
</dbReference>
<gene>
    <name evidence="2" type="ORF">N656DRAFT_611943</name>
</gene>
<keyword evidence="1" id="KW-0732">Signal</keyword>
<evidence type="ECO:0000313" key="3">
    <source>
        <dbReference type="Proteomes" id="UP001302812"/>
    </source>
</evidence>
<reference evidence="2" key="2">
    <citation type="submission" date="2023-05" db="EMBL/GenBank/DDBJ databases">
        <authorList>
            <consortium name="Lawrence Berkeley National Laboratory"/>
            <person name="Steindorff A."/>
            <person name="Hensen N."/>
            <person name="Bonometti L."/>
            <person name="Westerberg I."/>
            <person name="Brannstrom I.O."/>
            <person name="Guillou S."/>
            <person name="Cros-Aarteil S."/>
            <person name="Calhoun S."/>
            <person name="Haridas S."/>
            <person name="Kuo A."/>
            <person name="Mondo S."/>
            <person name="Pangilinan J."/>
            <person name="Riley R."/>
            <person name="Labutti K."/>
            <person name="Andreopoulos B."/>
            <person name="Lipzen A."/>
            <person name="Chen C."/>
            <person name="Yanf M."/>
            <person name="Daum C."/>
            <person name="Ng V."/>
            <person name="Clum A."/>
            <person name="Ohm R."/>
            <person name="Martin F."/>
            <person name="Silar P."/>
            <person name="Natvig D."/>
            <person name="Lalanne C."/>
            <person name="Gautier V."/>
            <person name="Ament-Velasquez S.L."/>
            <person name="Kruys A."/>
            <person name="Hutchinson M.I."/>
            <person name="Powell A.J."/>
            <person name="Barry K."/>
            <person name="Miller A.N."/>
            <person name="Grigoriev I.V."/>
            <person name="Debuchy R."/>
            <person name="Gladieux P."/>
            <person name="Thoren M.H."/>
            <person name="Johannesson H."/>
        </authorList>
    </citation>
    <scope>NUCLEOTIDE SEQUENCE</scope>
    <source>
        <strain evidence="2">CBS 508.74</strain>
    </source>
</reference>
<proteinExistence type="predicted"/>
<feature type="chain" id="PRO_5042975798" description="Secreted protein" evidence="1">
    <location>
        <begin position="19"/>
        <end position="155"/>
    </location>
</feature>
<name>A0AAN6TGK4_9PEZI</name>
<organism evidence="2 3">
    <name type="scientific">Canariomyces notabilis</name>
    <dbReference type="NCBI Taxonomy" id="2074819"/>
    <lineage>
        <taxon>Eukaryota</taxon>
        <taxon>Fungi</taxon>
        <taxon>Dikarya</taxon>
        <taxon>Ascomycota</taxon>
        <taxon>Pezizomycotina</taxon>
        <taxon>Sordariomycetes</taxon>
        <taxon>Sordariomycetidae</taxon>
        <taxon>Sordariales</taxon>
        <taxon>Chaetomiaceae</taxon>
        <taxon>Canariomyces</taxon>
    </lineage>
</organism>